<keyword evidence="3" id="KW-1185">Reference proteome</keyword>
<name>A0ABZ1LLN9_9ACTN</name>
<feature type="domain" description="Knr4/Smi1-like" evidence="1">
    <location>
        <begin position="20"/>
        <end position="150"/>
    </location>
</feature>
<dbReference type="EMBL" id="CP108188">
    <property type="protein sequence ID" value="WTR73675.1"/>
    <property type="molecule type" value="Genomic_DNA"/>
</dbReference>
<dbReference type="Gene3D" id="3.40.1580.10">
    <property type="entry name" value="SMI1/KNR4-like"/>
    <property type="match status" value="1"/>
</dbReference>
<evidence type="ECO:0000259" key="1">
    <source>
        <dbReference type="Pfam" id="PF09346"/>
    </source>
</evidence>
<organism evidence="2 3">
    <name type="scientific">Streptomyces zaomyceticus</name>
    <dbReference type="NCBI Taxonomy" id="68286"/>
    <lineage>
        <taxon>Bacteria</taxon>
        <taxon>Bacillati</taxon>
        <taxon>Actinomycetota</taxon>
        <taxon>Actinomycetes</taxon>
        <taxon>Kitasatosporales</taxon>
        <taxon>Streptomycetaceae</taxon>
        <taxon>Streptomyces</taxon>
    </lineage>
</organism>
<gene>
    <name evidence="2" type="ORF">OG814_32510</name>
</gene>
<protein>
    <submittedName>
        <fullName evidence="2">SMI1/KNR4 family protein</fullName>
    </submittedName>
</protein>
<dbReference type="InterPro" id="IPR018958">
    <property type="entry name" value="Knr4/Smi1-like_dom"/>
</dbReference>
<accession>A0ABZ1LLN9</accession>
<dbReference type="RefSeq" id="WP_327160945.1">
    <property type="nucleotide sequence ID" value="NZ_CP108062.1"/>
</dbReference>
<sequence>MDYYRSVVAVLGEPRNLFADSDSWSHLEGSLGMEFPSEYKRIVDAYAPVQLNNHLYLDHPANPLRPLGAWIARTVESFESTSWGDVESSALGSFELKFGGRSGMIPIASTDRGEYAFLARTENLDIGAIVTWGRDAPEFYVRRMGFGEWLCRYLAGEAMFVPGVTALYPGPLVLESLPTEPGERQVRWYGPERGM</sequence>
<evidence type="ECO:0000313" key="3">
    <source>
        <dbReference type="Proteomes" id="UP001622594"/>
    </source>
</evidence>
<dbReference type="Proteomes" id="UP001622594">
    <property type="component" value="Chromosome"/>
</dbReference>
<dbReference type="SUPFAM" id="SSF160631">
    <property type="entry name" value="SMI1/KNR4-like"/>
    <property type="match status" value="1"/>
</dbReference>
<dbReference type="InterPro" id="IPR037883">
    <property type="entry name" value="Knr4/Smi1-like_sf"/>
</dbReference>
<proteinExistence type="predicted"/>
<reference evidence="2 3" key="1">
    <citation type="submission" date="2022-10" db="EMBL/GenBank/DDBJ databases">
        <title>The complete genomes of actinobacterial strains from the NBC collection.</title>
        <authorList>
            <person name="Joergensen T.S."/>
            <person name="Alvarez Arevalo M."/>
            <person name="Sterndorff E.B."/>
            <person name="Faurdal D."/>
            <person name="Vuksanovic O."/>
            <person name="Mourched A.-S."/>
            <person name="Charusanti P."/>
            <person name="Shaw S."/>
            <person name="Blin K."/>
            <person name="Weber T."/>
        </authorList>
    </citation>
    <scope>NUCLEOTIDE SEQUENCE [LARGE SCALE GENOMIC DNA]</scope>
    <source>
        <strain evidence="2 3">NBC_00123</strain>
    </source>
</reference>
<evidence type="ECO:0000313" key="2">
    <source>
        <dbReference type="EMBL" id="WTR73675.1"/>
    </source>
</evidence>
<dbReference type="Pfam" id="PF09346">
    <property type="entry name" value="SMI1_KNR4"/>
    <property type="match status" value="1"/>
</dbReference>